<dbReference type="EMBL" id="QRZI01000010">
    <property type="protein sequence ID" value="RGV62065.1"/>
    <property type="molecule type" value="Genomic_DNA"/>
</dbReference>
<organism evidence="2 3">
    <name type="scientific">Blautia obeum</name>
    <dbReference type="NCBI Taxonomy" id="40520"/>
    <lineage>
        <taxon>Bacteria</taxon>
        <taxon>Bacillati</taxon>
        <taxon>Bacillota</taxon>
        <taxon>Clostridia</taxon>
        <taxon>Lachnospirales</taxon>
        <taxon>Lachnospiraceae</taxon>
        <taxon>Blautia</taxon>
    </lineage>
</organism>
<dbReference type="Gene3D" id="3.40.630.30">
    <property type="match status" value="1"/>
</dbReference>
<dbReference type="RefSeq" id="WP_118037158.1">
    <property type="nucleotide sequence ID" value="NZ_QRYY01000010.1"/>
</dbReference>
<dbReference type="GO" id="GO:0016747">
    <property type="term" value="F:acyltransferase activity, transferring groups other than amino-acyl groups"/>
    <property type="evidence" value="ECO:0007669"/>
    <property type="project" value="InterPro"/>
</dbReference>
<dbReference type="PANTHER" id="PTHR43415">
    <property type="entry name" value="SPERMIDINE N(1)-ACETYLTRANSFERASE"/>
    <property type="match status" value="1"/>
</dbReference>
<evidence type="ECO:0000259" key="1">
    <source>
        <dbReference type="Pfam" id="PF13302"/>
    </source>
</evidence>
<accession>A0A395X7A3</accession>
<keyword evidence="2" id="KW-0808">Transferase</keyword>
<gene>
    <name evidence="2" type="ORF">DWW07_13320</name>
</gene>
<dbReference type="Pfam" id="PF13302">
    <property type="entry name" value="Acetyltransf_3"/>
    <property type="match status" value="1"/>
</dbReference>
<comment type="caution">
    <text evidence="2">The sequence shown here is derived from an EMBL/GenBank/DDBJ whole genome shotgun (WGS) entry which is preliminary data.</text>
</comment>
<evidence type="ECO:0000313" key="2">
    <source>
        <dbReference type="EMBL" id="RGV62065.1"/>
    </source>
</evidence>
<protein>
    <submittedName>
        <fullName evidence="2">N-acetyltransferase</fullName>
    </submittedName>
</protein>
<proteinExistence type="predicted"/>
<dbReference type="InterPro" id="IPR016181">
    <property type="entry name" value="Acyl_CoA_acyltransferase"/>
</dbReference>
<dbReference type="PANTHER" id="PTHR43415:SF3">
    <property type="entry name" value="GNAT-FAMILY ACETYLTRANSFERASE"/>
    <property type="match status" value="1"/>
</dbReference>
<dbReference type="InterPro" id="IPR000182">
    <property type="entry name" value="GNAT_dom"/>
</dbReference>
<evidence type="ECO:0000313" key="3">
    <source>
        <dbReference type="Proteomes" id="UP000265828"/>
    </source>
</evidence>
<dbReference type="SUPFAM" id="SSF55729">
    <property type="entry name" value="Acyl-CoA N-acyltransferases (Nat)"/>
    <property type="match status" value="1"/>
</dbReference>
<dbReference type="Proteomes" id="UP000265828">
    <property type="component" value="Unassembled WGS sequence"/>
</dbReference>
<reference evidence="2 3" key="1">
    <citation type="submission" date="2018-08" db="EMBL/GenBank/DDBJ databases">
        <title>A genome reference for cultivated species of the human gut microbiota.</title>
        <authorList>
            <person name="Zou Y."/>
            <person name="Xue W."/>
            <person name="Luo G."/>
        </authorList>
    </citation>
    <scope>NUCLEOTIDE SEQUENCE [LARGE SCALE GENOMIC DNA]</scope>
    <source>
        <strain evidence="2 3">AF14-23</strain>
    </source>
</reference>
<name>A0A395X7A3_9FIRM</name>
<dbReference type="AlphaFoldDB" id="A0A395X7A3"/>
<sequence>MISGKIVELRGISKQDAPLIYEWVNREDMRDLTGTLYPISEYEHEKWIQNVTMHESKKLFAVYHANKCIGTIGLKNIDQINRNAELYISLGENIPRGVRMLLMH</sequence>
<feature type="domain" description="N-acetyltransferase" evidence="1">
    <location>
        <begin position="8"/>
        <end position="93"/>
    </location>
</feature>